<evidence type="ECO:0000313" key="4">
    <source>
        <dbReference type="Proteomes" id="UP000076580"/>
    </source>
</evidence>
<feature type="transmembrane region" description="Helical" evidence="2">
    <location>
        <begin position="527"/>
        <end position="551"/>
    </location>
</feature>
<dbReference type="EMBL" id="LAYC01000002">
    <property type="protein sequence ID" value="KYK58125.1"/>
    <property type="molecule type" value="Genomic_DNA"/>
</dbReference>
<proteinExistence type="predicted"/>
<feature type="compositionally biased region" description="Low complexity" evidence="1">
    <location>
        <begin position="125"/>
        <end position="145"/>
    </location>
</feature>
<feature type="transmembrane region" description="Helical" evidence="2">
    <location>
        <begin position="557"/>
        <end position="578"/>
    </location>
</feature>
<evidence type="ECO:0000256" key="2">
    <source>
        <dbReference type="SAM" id="Phobius"/>
    </source>
</evidence>
<gene>
    <name evidence="3" type="ORF">DCS_05138</name>
</gene>
<protein>
    <submittedName>
        <fullName evidence="3">Glycosyl transferase</fullName>
    </submittedName>
</protein>
<organism evidence="3 4">
    <name type="scientific">Drechmeria coniospora</name>
    <name type="common">Nematophagous fungus</name>
    <name type="synonym">Meria coniospora</name>
    <dbReference type="NCBI Taxonomy" id="98403"/>
    <lineage>
        <taxon>Eukaryota</taxon>
        <taxon>Fungi</taxon>
        <taxon>Dikarya</taxon>
        <taxon>Ascomycota</taxon>
        <taxon>Pezizomycotina</taxon>
        <taxon>Sordariomycetes</taxon>
        <taxon>Hypocreomycetidae</taxon>
        <taxon>Hypocreales</taxon>
        <taxon>Ophiocordycipitaceae</taxon>
        <taxon>Drechmeria</taxon>
    </lineage>
</organism>
<dbReference type="OrthoDB" id="2590398at2759"/>
<feature type="transmembrane region" description="Helical" evidence="2">
    <location>
        <begin position="212"/>
        <end position="233"/>
    </location>
</feature>
<dbReference type="Gene3D" id="3.90.550.10">
    <property type="entry name" value="Spore Coat Polysaccharide Biosynthesis Protein SpsA, Chain A"/>
    <property type="match status" value="1"/>
</dbReference>
<feature type="transmembrane region" description="Helical" evidence="2">
    <location>
        <begin position="625"/>
        <end position="645"/>
    </location>
</feature>
<dbReference type="GO" id="GO:0016740">
    <property type="term" value="F:transferase activity"/>
    <property type="evidence" value="ECO:0007669"/>
    <property type="project" value="UniProtKB-KW"/>
</dbReference>
<evidence type="ECO:0000313" key="3">
    <source>
        <dbReference type="EMBL" id="KYK58125.1"/>
    </source>
</evidence>
<feature type="region of interest" description="Disordered" evidence="1">
    <location>
        <begin position="67"/>
        <end position="163"/>
    </location>
</feature>
<feature type="transmembrane region" description="Helical" evidence="2">
    <location>
        <begin position="245"/>
        <end position="265"/>
    </location>
</feature>
<dbReference type="RefSeq" id="XP_040657477.1">
    <property type="nucleotide sequence ID" value="XM_040802444.1"/>
</dbReference>
<feature type="compositionally biased region" description="Polar residues" evidence="1">
    <location>
        <begin position="149"/>
        <end position="160"/>
    </location>
</feature>
<keyword evidence="2" id="KW-0812">Transmembrane</keyword>
<comment type="caution">
    <text evidence="3">The sequence shown here is derived from an EMBL/GenBank/DDBJ whole genome shotgun (WGS) entry which is preliminary data.</text>
</comment>
<dbReference type="GeneID" id="63717781"/>
<accession>A0A151GLY4</accession>
<dbReference type="Proteomes" id="UP000076580">
    <property type="component" value="Chromosome 02"/>
</dbReference>
<sequence>MAHRMRTSVVADISIPRHILEISNASHTRRRSESDADNAVNGPVQQAVSNHVGRFLLGPAPRTASVALDGISPRGSRGRSLRIPSCADIPEEPAGGEGSDEEKRAAGRDDGEDDEAHPEPQVPQSALFSSLSSYSMSPPSSASVGGSFGQTPLQPSATHASSRHEEIMIAPDQHGSARRRSRRGTLADLYEKAKVRGKQLERKPTTQLVFEYCFYAFLVVLIYFLLIGIPLWKGAVHWLRDAMETVAVITGLVICITLTVIYAYAPLLILFEKDPPPAPELPTTEPGSDPNVQSTALLIPCYKSAQIVGPTLVAALKTFPPSHIFVIANGNSPTPLDETEEICRPYGVNHIWCPVGSKIVAQFVGCYAAKEFQNVLMIDDDCALPPNFPVVSDRLTDRIKSIGYTIKSVGPDASKGNLCQQAQDLEYKLAGLQRCFAGVIGSATFPHGAIALWDRDFLIKIFHDHPGFSVSEDWFFGHSCRRLGGRIKMCSAVFVETETPPAVFFSSGGSRGGFGEMTVFKQRFMRWNFFFVNGLWYNMGYIIGSWKLLWWEPGAKLFVFAEVFETIIYLLTPFVLPISLIIRPMFWGCVIAAVLVLYYVNVIIFNELHLRLKKERVGLGMITFYYTPLKVALTVVNVLSCYWSIYKYARYFAKRHPKVVEDENVVEVVLHLDEVSPEKTEIGPDGRRPGRSMSVTAVSTTVGN</sequence>
<dbReference type="CDD" id="cd00761">
    <property type="entry name" value="Glyco_tranf_GTA_type"/>
    <property type="match status" value="1"/>
</dbReference>
<dbReference type="AlphaFoldDB" id="A0A151GLY4"/>
<dbReference type="STRING" id="98403.A0A151GLY4"/>
<evidence type="ECO:0000256" key="1">
    <source>
        <dbReference type="SAM" id="MobiDB-lite"/>
    </source>
</evidence>
<dbReference type="Pfam" id="PF13641">
    <property type="entry name" value="Glyco_tranf_2_3"/>
    <property type="match status" value="1"/>
</dbReference>
<dbReference type="InParanoid" id="A0A151GLY4"/>
<keyword evidence="3" id="KW-0808">Transferase</keyword>
<keyword evidence="4" id="KW-1185">Reference proteome</keyword>
<feature type="transmembrane region" description="Helical" evidence="2">
    <location>
        <begin position="585"/>
        <end position="605"/>
    </location>
</feature>
<keyword evidence="2" id="KW-0472">Membrane</keyword>
<dbReference type="InterPro" id="IPR029044">
    <property type="entry name" value="Nucleotide-diphossugar_trans"/>
</dbReference>
<keyword evidence="2" id="KW-1133">Transmembrane helix</keyword>
<name>A0A151GLY4_DRECN</name>
<dbReference type="SUPFAM" id="SSF53448">
    <property type="entry name" value="Nucleotide-diphospho-sugar transferases"/>
    <property type="match status" value="1"/>
</dbReference>
<reference evidence="3 4" key="1">
    <citation type="journal article" date="2016" name="Sci. Rep.">
        <title>Insights into Adaptations to a Near-Obligate Nematode Endoparasitic Lifestyle from the Finished Genome of Drechmeria coniospora.</title>
        <authorList>
            <person name="Zhang L."/>
            <person name="Zhou Z."/>
            <person name="Guo Q."/>
            <person name="Fokkens L."/>
            <person name="Miskei M."/>
            <person name="Pocsi I."/>
            <person name="Zhang W."/>
            <person name="Chen M."/>
            <person name="Wang L."/>
            <person name="Sun Y."/>
            <person name="Donzelli B.G."/>
            <person name="Gibson D.M."/>
            <person name="Nelson D.R."/>
            <person name="Luo J.G."/>
            <person name="Rep M."/>
            <person name="Liu H."/>
            <person name="Yang S."/>
            <person name="Wang J."/>
            <person name="Krasnoff S.B."/>
            <person name="Xu Y."/>
            <person name="Molnar I."/>
            <person name="Lin M."/>
        </authorList>
    </citation>
    <scope>NUCLEOTIDE SEQUENCE [LARGE SCALE GENOMIC DNA]</scope>
    <source>
        <strain evidence="3 4">ARSEF 6962</strain>
    </source>
</reference>